<organism evidence="1 2">
    <name type="scientific">Trichonephila inaurata madagascariensis</name>
    <dbReference type="NCBI Taxonomy" id="2747483"/>
    <lineage>
        <taxon>Eukaryota</taxon>
        <taxon>Metazoa</taxon>
        <taxon>Ecdysozoa</taxon>
        <taxon>Arthropoda</taxon>
        <taxon>Chelicerata</taxon>
        <taxon>Arachnida</taxon>
        <taxon>Araneae</taxon>
        <taxon>Araneomorphae</taxon>
        <taxon>Entelegynae</taxon>
        <taxon>Araneoidea</taxon>
        <taxon>Nephilidae</taxon>
        <taxon>Trichonephila</taxon>
        <taxon>Trichonephila inaurata</taxon>
    </lineage>
</organism>
<keyword evidence="2" id="KW-1185">Reference proteome</keyword>
<name>A0A8X6M515_9ARAC</name>
<evidence type="ECO:0000313" key="1">
    <source>
        <dbReference type="EMBL" id="GFS28530.1"/>
    </source>
</evidence>
<dbReference type="Proteomes" id="UP000886998">
    <property type="component" value="Unassembled WGS sequence"/>
</dbReference>
<dbReference type="EMBL" id="BMAV01023905">
    <property type="protein sequence ID" value="GFS28530.1"/>
    <property type="molecule type" value="Genomic_DNA"/>
</dbReference>
<proteinExistence type="predicted"/>
<evidence type="ECO:0000313" key="2">
    <source>
        <dbReference type="Proteomes" id="UP000886998"/>
    </source>
</evidence>
<gene>
    <name evidence="1" type="ORF">TNIN_78541</name>
</gene>
<reference evidence="1" key="1">
    <citation type="submission" date="2020-08" db="EMBL/GenBank/DDBJ databases">
        <title>Multicomponent nature underlies the extraordinary mechanical properties of spider dragline silk.</title>
        <authorList>
            <person name="Kono N."/>
            <person name="Nakamura H."/>
            <person name="Mori M."/>
            <person name="Yoshida Y."/>
            <person name="Ohtoshi R."/>
            <person name="Malay A.D."/>
            <person name="Moran D.A.P."/>
            <person name="Tomita M."/>
            <person name="Numata K."/>
            <person name="Arakawa K."/>
        </authorList>
    </citation>
    <scope>NUCLEOTIDE SEQUENCE</scope>
</reference>
<accession>A0A8X6M515</accession>
<protein>
    <submittedName>
        <fullName evidence="1">Uncharacterized protein</fullName>
    </submittedName>
</protein>
<sequence length="90" mass="9959">MVGPWGPCIAFLGGIYLASWNYIFDCPGKGPLGGQGSSLPLSVACGKAWLPSGFRDMTHFKCIINDARELWLLGALYLFQYHSEMLAFHF</sequence>
<dbReference type="AlphaFoldDB" id="A0A8X6M515"/>
<comment type="caution">
    <text evidence="1">The sequence shown here is derived from an EMBL/GenBank/DDBJ whole genome shotgun (WGS) entry which is preliminary data.</text>
</comment>